<organism evidence="1 2">
    <name type="scientific">Strigamia maritima</name>
    <name type="common">European centipede</name>
    <name type="synonym">Geophilus maritimus</name>
    <dbReference type="NCBI Taxonomy" id="126957"/>
    <lineage>
        <taxon>Eukaryota</taxon>
        <taxon>Metazoa</taxon>
        <taxon>Ecdysozoa</taxon>
        <taxon>Arthropoda</taxon>
        <taxon>Myriapoda</taxon>
        <taxon>Chilopoda</taxon>
        <taxon>Pleurostigmophora</taxon>
        <taxon>Geophilomorpha</taxon>
        <taxon>Linotaeniidae</taxon>
        <taxon>Strigamia</taxon>
    </lineage>
</organism>
<dbReference type="AlphaFoldDB" id="T1JDG6"/>
<keyword evidence="2" id="KW-1185">Reference proteome</keyword>
<sequence>MNGHESFDIPFQSFDIPFQSFEIPFQTFDIPFQSFDIPFQTFDIPFQTFDIQFQTFDIPFQVSYEKSQGRTNRQEFASGVRRQASGVQEGLVVVPHSRVQELGDVKSKKSGAKGKVVSILGSCWNTIGGQKVEDMLDREDDIEPYIQALYLDKSGN</sequence>
<name>T1JDG6_STRMM</name>
<evidence type="ECO:0000313" key="1">
    <source>
        <dbReference type="EnsemblMetazoa" id="SMAR011847-PA"/>
    </source>
</evidence>
<dbReference type="Proteomes" id="UP000014500">
    <property type="component" value="Unassembled WGS sequence"/>
</dbReference>
<proteinExistence type="predicted"/>
<accession>T1JDG6</accession>
<dbReference type="HOGENOM" id="CLU_1688949_0_0_1"/>
<dbReference type="EMBL" id="JH432105">
    <property type="status" value="NOT_ANNOTATED_CDS"/>
    <property type="molecule type" value="Genomic_DNA"/>
</dbReference>
<reference evidence="2" key="1">
    <citation type="submission" date="2011-05" db="EMBL/GenBank/DDBJ databases">
        <authorList>
            <person name="Richards S.R."/>
            <person name="Qu J."/>
            <person name="Jiang H."/>
            <person name="Jhangiani S.N."/>
            <person name="Agravi P."/>
            <person name="Goodspeed R."/>
            <person name="Gross S."/>
            <person name="Mandapat C."/>
            <person name="Jackson L."/>
            <person name="Mathew T."/>
            <person name="Pu L."/>
            <person name="Thornton R."/>
            <person name="Saada N."/>
            <person name="Wilczek-Boney K.B."/>
            <person name="Lee S."/>
            <person name="Kovar C."/>
            <person name="Wu Y."/>
            <person name="Scherer S.E."/>
            <person name="Worley K.C."/>
            <person name="Muzny D.M."/>
            <person name="Gibbs R."/>
        </authorList>
    </citation>
    <scope>NUCLEOTIDE SEQUENCE</scope>
    <source>
        <strain evidence="2">Brora</strain>
    </source>
</reference>
<dbReference type="EnsemblMetazoa" id="SMAR011847-RA">
    <property type="protein sequence ID" value="SMAR011847-PA"/>
    <property type="gene ID" value="SMAR011847"/>
</dbReference>
<evidence type="ECO:0000313" key="2">
    <source>
        <dbReference type="Proteomes" id="UP000014500"/>
    </source>
</evidence>
<reference evidence="1" key="2">
    <citation type="submission" date="2015-02" db="UniProtKB">
        <authorList>
            <consortium name="EnsemblMetazoa"/>
        </authorList>
    </citation>
    <scope>IDENTIFICATION</scope>
</reference>
<protein>
    <submittedName>
        <fullName evidence="1">Uncharacterized protein</fullName>
    </submittedName>
</protein>